<comment type="subcellular location">
    <subcellularLocation>
        <location evidence="1">Cell membrane</location>
        <topology evidence="1">Multi-pass membrane protein</topology>
    </subcellularLocation>
</comment>
<feature type="transmembrane region" description="Helical" evidence="11">
    <location>
        <begin position="261"/>
        <end position="282"/>
    </location>
</feature>
<evidence type="ECO:0000256" key="5">
    <source>
        <dbReference type="ARBA" id="ARBA00022984"/>
    </source>
</evidence>
<comment type="similarity">
    <text evidence="9">Belongs to the MurJ/MviN family.</text>
</comment>
<feature type="transmembrane region" description="Helical" evidence="11">
    <location>
        <begin position="414"/>
        <end position="432"/>
    </location>
</feature>
<protein>
    <submittedName>
        <fullName evidence="12">Virulence factor MVIN family protein</fullName>
    </submittedName>
</protein>
<evidence type="ECO:0000256" key="3">
    <source>
        <dbReference type="ARBA" id="ARBA00022692"/>
    </source>
</evidence>
<keyword evidence="4" id="KW-0133">Cell shape</keyword>
<dbReference type="STRING" id="682795.AciX8_0354"/>
<feature type="transmembrane region" description="Helical" evidence="11">
    <location>
        <begin position="302"/>
        <end position="325"/>
    </location>
</feature>
<dbReference type="HOGENOM" id="CLU_006797_5_2_0"/>
<dbReference type="Pfam" id="PF03023">
    <property type="entry name" value="MurJ"/>
    <property type="match status" value="1"/>
</dbReference>
<feature type="transmembrane region" description="Helical" evidence="11">
    <location>
        <begin position="85"/>
        <end position="106"/>
    </location>
</feature>
<dbReference type="EMBL" id="CP003130">
    <property type="protein sequence ID" value="AEU34709.1"/>
    <property type="molecule type" value="Genomic_DNA"/>
</dbReference>
<dbReference type="PRINTS" id="PR01806">
    <property type="entry name" value="VIRFACTRMVIN"/>
</dbReference>
<evidence type="ECO:0000256" key="2">
    <source>
        <dbReference type="ARBA" id="ARBA00022475"/>
    </source>
</evidence>
<reference evidence="12 13" key="1">
    <citation type="submission" date="2011-11" db="EMBL/GenBank/DDBJ databases">
        <title>Complete sequence of Granulicella mallensis MP5ACTX8.</title>
        <authorList>
            <consortium name="US DOE Joint Genome Institute"/>
            <person name="Lucas S."/>
            <person name="Copeland A."/>
            <person name="Lapidus A."/>
            <person name="Cheng J.-F."/>
            <person name="Goodwin L."/>
            <person name="Pitluck S."/>
            <person name="Peters L."/>
            <person name="Lu M."/>
            <person name="Detter J.C."/>
            <person name="Han C."/>
            <person name="Tapia R."/>
            <person name="Land M."/>
            <person name="Hauser L."/>
            <person name="Kyrpides N."/>
            <person name="Ivanova N."/>
            <person name="Mikhailova N."/>
            <person name="Pagani I."/>
            <person name="Rawat S."/>
            <person name="Mannisto M."/>
            <person name="Haggblom M."/>
            <person name="Woyke T."/>
        </authorList>
    </citation>
    <scope>NUCLEOTIDE SEQUENCE [LARGE SCALE GENOMIC DNA]</scope>
    <source>
        <strain evidence="13">ATCC BAA-1857 / DSM 23137 / MP5ACTX8</strain>
    </source>
</reference>
<keyword evidence="5" id="KW-0573">Peptidoglycan synthesis</keyword>
<dbReference type="KEGG" id="gma:AciX8_0354"/>
<dbReference type="NCBIfam" id="TIGR01695">
    <property type="entry name" value="murJ_mviN"/>
    <property type="match status" value="1"/>
</dbReference>
<dbReference type="CDD" id="cd13123">
    <property type="entry name" value="MATE_MurJ_like"/>
    <property type="match status" value="1"/>
</dbReference>
<name>G8P1H0_GRAMM</name>
<feature type="transmembrane region" description="Helical" evidence="11">
    <location>
        <begin position="503"/>
        <end position="532"/>
    </location>
</feature>
<dbReference type="eggNOG" id="COG0728">
    <property type="taxonomic scope" value="Bacteria"/>
</dbReference>
<dbReference type="PANTHER" id="PTHR47019:SF1">
    <property type="entry name" value="LIPID II FLIPPASE MURJ"/>
    <property type="match status" value="1"/>
</dbReference>
<keyword evidence="3 11" id="KW-0812">Transmembrane</keyword>
<accession>G8P1H0</accession>
<comment type="function">
    <text evidence="8">Involved in peptidoglycan biosynthesis. Transports lipid-linked peptidoglycan precursors from the inner to the outer leaflet of the cytoplasmic membrane.</text>
</comment>
<dbReference type="GO" id="GO:0005886">
    <property type="term" value="C:plasma membrane"/>
    <property type="evidence" value="ECO:0007669"/>
    <property type="project" value="UniProtKB-SubCell"/>
</dbReference>
<dbReference type="GO" id="GO:0034204">
    <property type="term" value="P:lipid translocation"/>
    <property type="evidence" value="ECO:0007669"/>
    <property type="project" value="TreeGrafter"/>
</dbReference>
<feature type="transmembrane region" description="Helical" evidence="11">
    <location>
        <begin position="383"/>
        <end position="402"/>
    </location>
</feature>
<feature type="transmembrane region" description="Helical" evidence="11">
    <location>
        <begin position="198"/>
        <end position="215"/>
    </location>
</feature>
<feature type="compositionally biased region" description="Polar residues" evidence="10">
    <location>
        <begin position="1"/>
        <end position="19"/>
    </location>
</feature>
<dbReference type="GO" id="GO:0015648">
    <property type="term" value="F:lipid-linked peptidoglycan transporter activity"/>
    <property type="evidence" value="ECO:0007669"/>
    <property type="project" value="TreeGrafter"/>
</dbReference>
<keyword evidence="13" id="KW-1185">Reference proteome</keyword>
<feature type="transmembrane region" description="Helical" evidence="11">
    <location>
        <begin position="118"/>
        <end position="146"/>
    </location>
</feature>
<evidence type="ECO:0000313" key="12">
    <source>
        <dbReference type="EMBL" id="AEU34709.1"/>
    </source>
</evidence>
<evidence type="ECO:0000313" key="13">
    <source>
        <dbReference type="Proteomes" id="UP000007113"/>
    </source>
</evidence>
<dbReference type="InterPro" id="IPR051050">
    <property type="entry name" value="Lipid_II_flippase_MurJ/MviN"/>
</dbReference>
<evidence type="ECO:0000256" key="4">
    <source>
        <dbReference type="ARBA" id="ARBA00022960"/>
    </source>
</evidence>
<gene>
    <name evidence="12" type="ordered locus">AciX8_0354</name>
</gene>
<keyword evidence="7 11" id="KW-0472">Membrane</keyword>
<keyword evidence="2" id="KW-1003">Cell membrane</keyword>
<feature type="transmembrane region" description="Helical" evidence="11">
    <location>
        <begin position="480"/>
        <end position="497"/>
    </location>
</feature>
<feature type="transmembrane region" description="Helical" evidence="11">
    <location>
        <begin position="221"/>
        <end position="240"/>
    </location>
</feature>
<feature type="transmembrane region" description="Helical" evidence="11">
    <location>
        <begin position="345"/>
        <end position="363"/>
    </location>
</feature>
<evidence type="ECO:0000256" key="8">
    <source>
        <dbReference type="ARBA" id="ARBA00060041"/>
    </source>
</evidence>
<feature type="region of interest" description="Disordered" evidence="10">
    <location>
        <begin position="1"/>
        <end position="22"/>
    </location>
</feature>
<dbReference type="GO" id="GO:0009252">
    <property type="term" value="P:peptidoglycan biosynthetic process"/>
    <property type="evidence" value="ECO:0007669"/>
    <property type="project" value="UniProtKB-KW"/>
</dbReference>
<evidence type="ECO:0000256" key="10">
    <source>
        <dbReference type="SAM" id="MobiDB-lite"/>
    </source>
</evidence>
<evidence type="ECO:0000256" key="1">
    <source>
        <dbReference type="ARBA" id="ARBA00004651"/>
    </source>
</evidence>
<feature type="transmembrane region" description="Helical" evidence="11">
    <location>
        <begin position="166"/>
        <end position="186"/>
    </location>
</feature>
<dbReference type="Proteomes" id="UP000007113">
    <property type="component" value="Chromosome"/>
</dbReference>
<dbReference type="InterPro" id="IPR004268">
    <property type="entry name" value="MurJ"/>
</dbReference>
<dbReference type="AlphaFoldDB" id="G8P1H0"/>
<proteinExistence type="inferred from homology"/>
<evidence type="ECO:0000256" key="9">
    <source>
        <dbReference type="ARBA" id="ARBA00061532"/>
    </source>
</evidence>
<evidence type="ECO:0000256" key="11">
    <source>
        <dbReference type="SAM" id="Phobius"/>
    </source>
</evidence>
<sequence>MKMSAPPSSTSQAITNTNAKRPKNGRFDFLRFSHKHTTTSAAMLLGFFALVSRAIGLVRDKYIAYTFGAGHQTDAYNIAFNLPDWVNYLLVGGAASISFVTILSRYREQGRDEDGEVALSVILNTMALVLGSALLLAEFFIAPWYIRLYSSGDPAQDALALYMTRILLPGQLFFFAGGVLASVALVRKQFSYQAISPLVYTMGIILGGLLGAHWLGIPSLAWGALAGSVAGPFLVNAYAVRRSGGRWRPVLDFHNEGLRDWVKMSLPMMLGVTVVFMDSQILQYFAKHATGDISRMMNAKKLFTAPMAIIGQAAGAASLPFFASLYSRGMYEDFRNAVNRSVTRIISIALLLTSAMFAMARPLCDLVLRGGHYTHADSLQTAMFLAVFSLSLALWSSQAIYIRAFYAAEQTLPPMVAGTIITLVSLPMYWSLYAHFGVIGLAWASNLAILAHTVTLAVLLHKRYLVSLDGLDYKEILRSLGAASISGAGVFVLLQIAPARSGYIWDIALLTAGCCAWAALGFVALHLTGSALPAQILRRRKS</sequence>
<evidence type="ECO:0000256" key="6">
    <source>
        <dbReference type="ARBA" id="ARBA00022989"/>
    </source>
</evidence>
<feature type="transmembrane region" description="Helical" evidence="11">
    <location>
        <begin position="438"/>
        <end position="460"/>
    </location>
</feature>
<dbReference type="GO" id="GO:0008360">
    <property type="term" value="P:regulation of cell shape"/>
    <property type="evidence" value="ECO:0007669"/>
    <property type="project" value="UniProtKB-KW"/>
</dbReference>
<dbReference type="PANTHER" id="PTHR47019">
    <property type="entry name" value="LIPID II FLIPPASE MURJ"/>
    <property type="match status" value="1"/>
</dbReference>
<organism evidence="12 13">
    <name type="scientific">Granulicella mallensis (strain ATCC BAA-1857 / DSM 23137 / MP5ACTX8)</name>
    <dbReference type="NCBI Taxonomy" id="682795"/>
    <lineage>
        <taxon>Bacteria</taxon>
        <taxon>Pseudomonadati</taxon>
        <taxon>Acidobacteriota</taxon>
        <taxon>Terriglobia</taxon>
        <taxon>Terriglobales</taxon>
        <taxon>Acidobacteriaceae</taxon>
        <taxon>Granulicella</taxon>
    </lineage>
</organism>
<evidence type="ECO:0000256" key="7">
    <source>
        <dbReference type="ARBA" id="ARBA00023136"/>
    </source>
</evidence>
<keyword evidence="6 11" id="KW-1133">Transmembrane helix</keyword>